<keyword evidence="1" id="KW-0808">Transferase</keyword>
<dbReference type="Pfam" id="PF13489">
    <property type="entry name" value="Methyltransf_23"/>
    <property type="match status" value="1"/>
</dbReference>
<organism evidence="1 2">
    <name type="scientific">Paractinoplanes atraurantiacus</name>
    <dbReference type="NCBI Taxonomy" id="1036182"/>
    <lineage>
        <taxon>Bacteria</taxon>
        <taxon>Bacillati</taxon>
        <taxon>Actinomycetota</taxon>
        <taxon>Actinomycetes</taxon>
        <taxon>Micromonosporales</taxon>
        <taxon>Micromonosporaceae</taxon>
        <taxon>Paractinoplanes</taxon>
    </lineage>
</organism>
<evidence type="ECO:0000313" key="2">
    <source>
        <dbReference type="Proteomes" id="UP000219612"/>
    </source>
</evidence>
<sequence length="314" mass="35409">MRWTTKARIQRICAAAPGGDMAYRQIQRRLGRLAADPFRRLPQHAEMMRRLTGLGLHLEGMRCLEIGTGHLPIAPVAMHLCGAREVVTVDLHRRLQPDLTTEMLHKMVKAEDQILSLYEGLVSPITLRARLSVIADLADRPRELFRRIGIRYLAPGDASHMQDPDASFDLSFSMTVFEHVTPRALRAILAESRRLLGPTGFAAHLIDPSDHFAHQDSAITRINFLRYSAKQWIRLAGNEYAYCNRLRAPQLIRMFADAGFGLERCDRVVDAESRTALDGAFPVHKDFKEFDPVDLCTTELTVYARPKVFAATPA</sequence>
<keyword evidence="2" id="KW-1185">Reference proteome</keyword>
<evidence type="ECO:0000313" key="1">
    <source>
        <dbReference type="EMBL" id="SNY52761.1"/>
    </source>
</evidence>
<dbReference type="SUPFAM" id="SSF53335">
    <property type="entry name" value="S-adenosyl-L-methionine-dependent methyltransferases"/>
    <property type="match status" value="1"/>
</dbReference>
<dbReference type="EMBL" id="OBDY01000013">
    <property type="protein sequence ID" value="SNY52761.1"/>
    <property type="molecule type" value="Genomic_DNA"/>
</dbReference>
<proteinExistence type="predicted"/>
<dbReference type="InterPro" id="IPR029063">
    <property type="entry name" value="SAM-dependent_MTases_sf"/>
</dbReference>
<dbReference type="OrthoDB" id="9800454at2"/>
<dbReference type="AlphaFoldDB" id="A0A285J0U2"/>
<dbReference type="GO" id="GO:0032259">
    <property type="term" value="P:methylation"/>
    <property type="evidence" value="ECO:0007669"/>
    <property type="project" value="UniProtKB-KW"/>
</dbReference>
<dbReference type="Gene3D" id="3.40.50.150">
    <property type="entry name" value="Vaccinia Virus protein VP39"/>
    <property type="match status" value="1"/>
</dbReference>
<dbReference type="RefSeq" id="WP_097322955.1">
    <property type="nucleotide sequence ID" value="NZ_OBDY01000013.1"/>
</dbReference>
<accession>A0A285J0U2</accession>
<reference evidence="1 2" key="1">
    <citation type="submission" date="2017-09" db="EMBL/GenBank/DDBJ databases">
        <authorList>
            <person name="Ehlers B."/>
            <person name="Leendertz F.H."/>
        </authorList>
    </citation>
    <scope>NUCLEOTIDE SEQUENCE [LARGE SCALE GENOMIC DNA]</scope>
    <source>
        <strain evidence="1 2">CGMCC 4.6857</strain>
    </source>
</reference>
<keyword evidence="1" id="KW-0489">Methyltransferase</keyword>
<dbReference type="GO" id="GO:0008757">
    <property type="term" value="F:S-adenosylmethionine-dependent methyltransferase activity"/>
    <property type="evidence" value="ECO:0007669"/>
    <property type="project" value="InterPro"/>
</dbReference>
<name>A0A285J0U2_9ACTN</name>
<gene>
    <name evidence="1" type="ORF">SAMN05421748_11390</name>
</gene>
<dbReference type="Proteomes" id="UP000219612">
    <property type="component" value="Unassembled WGS sequence"/>
</dbReference>
<protein>
    <submittedName>
        <fullName evidence="1">Methyltransferase domain-containing protein</fullName>
    </submittedName>
</protein>